<dbReference type="PROSITE" id="PS50088">
    <property type="entry name" value="ANK_REPEAT"/>
    <property type="match status" value="2"/>
</dbReference>
<dbReference type="RefSeq" id="XP_005101797.1">
    <property type="nucleotide sequence ID" value="XM_005101740.3"/>
</dbReference>
<keyword evidence="2" id="KW-0040">ANK repeat</keyword>
<feature type="region of interest" description="Disordered" evidence="4">
    <location>
        <begin position="1134"/>
        <end position="1224"/>
    </location>
</feature>
<gene>
    <name evidence="7 8" type="primary">LOC101855031</name>
</gene>
<dbReference type="Pfam" id="PF00651">
    <property type="entry name" value="BTB"/>
    <property type="match status" value="2"/>
</dbReference>
<dbReference type="PROSITE" id="PS50012">
    <property type="entry name" value="RCC1_3"/>
    <property type="match status" value="3"/>
</dbReference>
<dbReference type="Gene3D" id="3.30.710.10">
    <property type="entry name" value="Potassium Channel Kv1.1, Chain A"/>
    <property type="match status" value="2"/>
</dbReference>
<feature type="compositionally biased region" description="Basic residues" evidence="4">
    <location>
        <begin position="985"/>
        <end position="1000"/>
    </location>
</feature>
<dbReference type="InterPro" id="IPR009091">
    <property type="entry name" value="RCC1/BLIP-II"/>
</dbReference>
<feature type="compositionally biased region" description="Basic and acidic residues" evidence="4">
    <location>
        <begin position="1160"/>
        <end position="1172"/>
    </location>
</feature>
<dbReference type="InterPro" id="IPR011333">
    <property type="entry name" value="SKP1/BTB/POZ_sf"/>
</dbReference>
<feature type="domain" description="BTB" evidence="5">
    <location>
        <begin position="571"/>
        <end position="643"/>
    </location>
</feature>
<feature type="compositionally biased region" description="Low complexity" evidence="4">
    <location>
        <begin position="1323"/>
        <end position="1339"/>
    </location>
</feature>
<keyword evidence="7 8" id="KW-0418">Kinase</keyword>
<evidence type="ECO:0000256" key="3">
    <source>
        <dbReference type="PROSITE-ProRule" id="PRU00235"/>
    </source>
</evidence>
<feature type="region of interest" description="Disordered" evidence="4">
    <location>
        <begin position="968"/>
        <end position="1018"/>
    </location>
</feature>
<proteinExistence type="predicted"/>
<dbReference type="Gene3D" id="6.10.250.3030">
    <property type="match status" value="1"/>
</dbReference>
<keyword evidence="1" id="KW-0677">Repeat</keyword>
<feature type="region of interest" description="Disordered" evidence="4">
    <location>
        <begin position="1085"/>
        <end position="1105"/>
    </location>
</feature>
<feature type="repeat" description="RCC1" evidence="3">
    <location>
        <begin position="144"/>
        <end position="197"/>
    </location>
</feature>
<dbReference type="CDD" id="cd18500">
    <property type="entry name" value="BACK_IBtk"/>
    <property type="match status" value="1"/>
</dbReference>
<dbReference type="PROSITE" id="PS50097">
    <property type="entry name" value="BTB"/>
    <property type="match status" value="2"/>
</dbReference>
<dbReference type="RefSeq" id="XP_005101796.1">
    <property type="nucleotide sequence ID" value="XM_005101739.3"/>
</dbReference>
<evidence type="ECO:0000256" key="1">
    <source>
        <dbReference type="ARBA" id="ARBA00022737"/>
    </source>
</evidence>
<dbReference type="SMART" id="SM00248">
    <property type="entry name" value="ANK"/>
    <property type="match status" value="2"/>
</dbReference>
<feature type="domain" description="BTB" evidence="5">
    <location>
        <begin position="775"/>
        <end position="843"/>
    </location>
</feature>
<feature type="repeat" description="RCC1" evidence="3">
    <location>
        <begin position="250"/>
        <end position="304"/>
    </location>
</feature>
<keyword evidence="6" id="KW-1185">Reference proteome</keyword>
<dbReference type="SMART" id="SM00225">
    <property type="entry name" value="BTB"/>
    <property type="match status" value="2"/>
</dbReference>
<dbReference type="InterPro" id="IPR036770">
    <property type="entry name" value="Ankyrin_rpt-contain_sf"/>
</dbReference>
<dbReference type="GeneID" id="101855031"/>
<feature type="region of interest" description="Disordered" evidence="4">
    <location>
        <begin position="1309"/>
        <end position="1339"/>
    </location>
</feature>
<dbReference type="Pfam" id="PF00415">
    <property type="entry name" value="RCC1"/>
    <property type="match status" value="3"/>
</dbReference>
<evidence type="ECO:0000313" key="7">
    <source>
        <dbReference type="RefSeq" id="XP_005101796.1"/>
    </source>
</evidence>
<feature type="repeat" description="ANK" evidence="2">
    <location>
        <begin position="87"/>
        <end position="119"/>
    </location>
</feature>
<dbReference type="PROSITE" id="PS50297">
    <property type="entry name" value="ANK_REP_REGION"/>
    <property type="match status" value="2"/>
</dbReference>
<dbReference type="SUPFAM" id="SSF50985">
    <property type="entry name" value="RCC1/BLIP-II"/>
    <property type="match status" value="1"/>
</dbReference>
<evidence type="ECO:0000259" key="5">
    <source>
        <dbReference type="PROSITE" id="PS50097"/>
    </source>
</evidence>
<evidence type="ECO:0000313" key="6">
    <source>
        <dbReference type="Proteomes" id="UP000694888"/>
    </source>
</evidence>
<evidence type="ECO:0000313" key="8">
    <source>
        <dbReference type="RefSeq" id="XP_005101797.1"/>
    </source>
</evidence>
<feature type="compositionally biased region" description="Polar residues" evidence="4">
    <location>
        <begin position="1262"/>
        <end position="1271"/>
    </location>
</feature>
<dbReference type="Pfam" id="PF12796">
    <property type="entry name" value="Ank_2"/>
    <property type="match status" value="1"/>
</dbReference>
<dbReference type="PANTHER" id="PTHR22872:SF2">
    <property type="entry name" value="INHIBITOR OF BRUTON TYROSINE KINASE"/>
    <property type="match status" value="1"/>
</dbReference>
<dbReference type="Gene3D" id="1.25.40.20">
    <property type="entry name" value="Ankyrin repeat-containing domain"/>
    <property type="match status" value="1"/>
</dbReference>
<keyword evidence="7 8" id="KW-0808">Transferase</keyword>
<dbReference type="InterPro" id="IPR051625">
    <property type="entry name" value="Signaling_Regulatory_Domain"/>
</dbReference>
<name>A0ABM0JUH7_APLCA</name>
<dbReference type="InterPro" id="IPR000408">
    <property type="entry name" value="Reg_chr_condens"/>
</dbReference>
<evidence type="ECO:0000256" key="2">
    <source>
        <dbReference type="PROSITE-ProRule" id="PRU00023"/>
    </source>
</evidence>
<organism evidence="6 7">
    <name type="scientific">Aplysia californica</name>
    <name type="common">California sea hare</name>
    <dbReference type="NCBI Taxonomy" id="6500"/>
    <lineage>
        <taxon>Eukaryota</taxon>
        <taxon>Metazoa</taxon>
        <taxon>Spiralia</taxon>
        <taxon>Lophotrochozoa</taxon>
        <taxon>Mollusca</taxon>
        <taxon>Gastropoda</taxon>
        <taxon>Heterobranchia</taxon>
        <taxon>Euthyneura</taxon>
        <taxon>Tectipleura</taxon>
        <taxon>Aplysiida</taxon>
        <taxon>Aplysioidea</taxon>
        <taxon>Aplysiidae</taxon>
        <taxon>Aplysia</taxon>
    </lineage>
</organism>
<protein>
    <submittedName>
        <fullName evidence="7 8">Inhibitor of Bruton tyrosine kinase</fullName>
    </submittedName>
</protein>
<dbReference type="PANTHER" id="PTHR22872">
    <property type="entry name" value="BTK-BINDING PROTEIN-RELATED"/>
    <property type="match status" value="1"/>
</dbReference>
<dbReference type="Gene3D" id="2.130.10.30">
    <property type="entry name" value="Regulator of chromosome condensation 1/beta-lactamase-inhibitor protein II"/>
    <property type="match status" value="1"/>
</dbReference>
<accession>A0ABM0JUH7</accession>
<dbReference type="InterPro" id="IPR002110">
    <property type="entry name" value="Ankyrin_rpt"/>
</dbReference>
<evidence type="ECO:0000256" key="4">
    <source>
        <dbReference type="SAM" id="MobiDB-lite"/>
    </source>
</evidence>
<dbReference type="InterPro" id="IPR000210">
    <property type="entry name" value="BTB/POZ_dom"/>
</dbReference>
<sequence length="1418" mass="156731">MPFLLLEKECGPKCRSRKHVQEINSVIIYGNLTEFKAVTSLCHNWARHSDLYGRTALHMAASCGKVDILEWLLEEKKGDLSTKDFESGYTAVHRALFYGQLACARLLTQFGCDLQMRDTEGLSPLDLATADRPAHITFSLKEPNEVYTWGENNNSTLGHPSPHKRLSPEAVDIFKKSGISVKQILLCKYHSVFLSQPGQVYTCGHGQGGRLGHEDQHTVLVPRLLESLKEYTCLQIAAATDHTVLRMEGGAVFSFGLNPHHQLGQTPYLESSAVPKQMNLKPLKGKSVSGVCVGRFHSVVWTPDSVFTVGLNAGQLGHQKGEKYQSLLRQVSGLRHTDVGIARVSCSDAATVCLTTKGDVFVLHEYQCRKIASKWQDIEQVLAVGGTLDHNAGLDVLWEKGGRDLLVMMRNQGGQLFLWRSTSPSLKRCQFALRRQLAVFDVALTSSCMVLCTQRGEAYMGYLSNKKLSSGLAGKEQLSKEHTVKEFGDGCAQTRLLDLLLKDEVEELQVRRLPVIHRAVAVAADRKGGNFAVLQALPNGCLSELPSVMVSEMSKQLSRLHLEAYLGDSVHDAVLQLGERSWPVHKYILASRSDYMRNLVMTSDCGETREGECPVLSVGEDLSAELMEQLLLYIYTDTCDYLQLGHIIKPAINGHLARLESLNKPQKKKVNMEESSLDNFVPAKRMSAFCVQQKRNSKGFKKDKGQKSDVDVKEGVITTQSPIKLLQDAARRLGVKGLAKRLDAVMCSNNVIVSQGKTLARPRVKFDRTKLPELYDVTIRTEDGYELGCHKCVLVARLDYFYSMLATGWAESQDSSILTLPVSADVLEVLIDFLYTDEATELRDCVNEELLGNVLVVSDQLLAWRLKEMCEVALANIISFKNVGELLEFSSLYNAEQLKASCQQFVCLNLAAVMEGRYLDILSPETAEELTVCYRTMIPSMSKRQITRGEVSISEEFLSQLVSAHESLSSDDSFHPIGEPGSGKKGGKQQQKKRSGRSRQKISSEEGEKSAAAVANSTASVAPVVGTQRNLSVNSDFSDDLTVVIEEVNRRIEEDEKKFHASSAKLREKLKWRLMPLSGTSALLGGSSETLSRPQVPTQPDEVPKWNANYKTLSWPVQSPPLQENATMQLNVSTPDSEEMFGSPVSQSCLASSPTSLRDIMQRETQPSDKRKSSFSGRVSWKDVKKQQNRESRERHSQQKCQPQDELEKPALGQLPNAPSNPWNSISGVVKSFRDLMLLEEGKVSIHPSLSPTERAPPPGSRKTSAGSVSPSAGALGKSPPRGSTCWGLAAHSGAVRSIPFSSPLQLCSPPPASTENPWTLRAASQQASSPPASSAPFSTPQFSAILQDEKEKTETLERAVQKPLGLIQIEEKAMSELLLHYEAHKRVDEYISVERVSRAMATPLWRRERRPSGTPVS</sequence>
<feature type="region of interest" description="Disordered" evidence="4">
    <location>
        <begin position="1247"/>
        <end position="1282"/>
    </location>
</feature>
<dbReference type="SUPFAM" id="SSF54695">
    <property type="entry name" value="POZ domain"/>
    <property type="match status" value="2"/>
</dbReference>
<feature type="compositionally biased region" description="Polar residues" evidence="4">
    <location>
        <begin position="1144"/>
        <end position="1156"/>
    </location>
</feature>
<feature type="repeat" description="ANK" evidence="2">
    <location>
        <begin position="52"/>
        <end position="74"/>
    </location>
</feature>
<dbReference type="GO" id="GO:0016301">
    <property type="term" value="F:kinase activity"/>
    <property type="evidence" value="ECO:0007669"/>
    <property type="project" value="UniProtKB-KW"/>
</dbReference>
<dbReference type="SUPFAM" id="SSF48403">
    <property type="entry name" value="Ankyrin repeat"/>
    <property type="match status" value="1"/>
</dbReference>
<dbReference type="Proteomes" id="UP000694888">
    <property type="component" value="Unplaced"/>
</dbReference>
<reference evidence="7 8" key="1">
    <citation type="submission" date="2025-05" db="UniProtKB">
        <authorList>
            <consortium name="RefSeq"/>
        </authorList>
    </citation>
    <scope>IDENTIFICATION</scope>
</reference>
<feature type="repeat" description="RCC1" evidence="3">
    <location>
        <begin position="198"/>
        <end position="249"/>
    </location>
</feature>
<feature type="compositionally biased region" description="Basic and acidic residues" evidence="4">
    <location>
        <begin position="1180"/>
        <end position="1197"/>
    </location>
</feature>